<dbReference type="AlphaFoldDB" id="A0A7J5DYI8"/>
<sequence length="221" mass="22658">MSALLWTRACLVASVATALGTTAHTAAGGLLPSPIIVAAVFATLLVIGAAALTAPASYVRILALVGGGQAAVHLVLTMTGGHLAPHAPTPAQPSPRVSRARSGGVRDQLAVVPDPDRATTTAAPGLQHLLDHLAGTDAPMMAAHLAAAAGVAWWLWRGEQSAWALLALLWGWVIVPTAAPVHRTARATVLIRRSADPARGRRESISSISRRGPPPAPMLST</sequence>
<feature type="region of interest" description="Disordered" evidence="1">
    <location>
        <begin position="200"/>
        <end position="221"/>
    </location>
</feature>
<feature type="compositionally biased region" description="Pro residues" evidence="1">
    <location>
        <begin position="212"/>
        <end position="221"/>
    </location>
</feature>
<reference evidence="4 5" key="1">
    <citation type="submission" date="2019-09" db="EMBL/GenBank/DDBJ databases">
        <title>Pimelobacter sp. isolated from Paulinella.</title>
        <authorList>
            <person name="Jeong S.E."/>
        </authorList>
    </citation>
    <scope>NUCLEOTIDE SEQUENCE [LARGE SCALE GENOMIC DNA]</scope>
    <source>
        <strain evidence="4 5">Pch-N</strain>
    </source>
</reference>
<gene>
    <name evidence="4" type="ORF">F9L07_03245</name>
</gene>
<keyword evidence="2" id="KW-0472">Membrane</keyword>
<evidence type="ECO:0000256" key="1">
    <source>
        <dbReference type="SAM" id="MobiDB-lite"/>
    </source>
</evidence>
<evidence type="ECO:0000313" key="5">
    <source>
        <dbReference type="Proteomes" id="UP000449906"/>
    </source>
</evidence>
<protein>
    <recommendedName>
        <fullName evidence="6">Integral membrane protein</fullName>
    </recommendedName>
</protein>
<feature type="signal peptide" evidence="3">
    <location>
        <begin position="1"/>
        <end position="18"/>
    </location>
</feature>
<name>A0A7J5DYI8_NOCSI</name>
<dbReference type="RefSeq" id="WP_151578523.1">
    <property type="nucleotide sequence ID" value="NZ_WBVM01000001.1"/>
</dbReference>
<proteinExistence type="predicted"/>
<accession>A0A7J5DYI8</accession>
<organism evidence="4 5">
    <name type="scientific">Nocardioides simplex</name>
    <name type="common">Arthrobacter simplex</name>
    <dbReference type="NCBI Taxonomy" id="2045"/>
    <lineage>
        <taxon>Bacteria</taxon>
        <taxon>Bacillati</taxon>
        <taxon>Actinomycetota</taxon>
        <taxon>Actinomycetes</taxon>
        <taxon>Propionibacteriales</taxon>
        <taxon>Nocardioidaceae</taxon>
        <taxon>Pimelobacter</taxon>
    </lineage>
</organism>
<comment type="caution">
    <text evidence="4">The sequence shown here is derived from an EMBL/GenBank/DDBJ whole genome shotgun (WGS) entry which is preliminary data.</text>
</comment>
<keyword evidence="2" id="KW-0812">Transmembrane</keyword>
<evidence type="ECO:0000256" key="2">
    <source>
        <dbReference type="SAM" id="Phobius"/>
    </source>
</evidence>
<feature type="chain" id="PRO_5039276757" description="Integral membrane protein" evidence="3">
    <location>
        <begin position="19"/>
        <end position="221"/>
    </location>
</feature>
<feature type="transmembrane region" description="Helical" evidence="2">
    <location>
        <begin position="162"/>
        <end position="182"/>
    </location>
</feature>
<feature type="transmembrane region" description="Helical" evidence="2">
    <location>
        <begin position="35"/>
        <end position="54"/>
    </location>
</feature>
<feature type="transmembrane region" description="Helical" evidence="2">
    <location>
        <begin position="138"/>
        <end position="156"/>
    </location>
</feature>
<dbReference type="EMBL" id="WBVM01000001">
    <property type="protein sequence ID" value="KAB2810968.1"/>
    <property type="molecule type" value="Genomic_DNA"/>
</dbReference>
<keyword evidence="2" id="KW-1133">Transmembrane helix</keyword>
<evidence type="ECO:0008006" key="6">
    <source>
        <dbReference type="Google" id="ProtNLM"/>
    </source>
</evidence>
<evidence type="ECO:0000256" key="3">
    <source>
        <dbReference type="SAM" id="SignalP"/>
    </source>
</evidence>
<evidence type="ECO:0000313" key="4">
    <source>
        <dbReference type="EMBL" id="KAB2810968.1"/>
    </source>
</evidence>
<dbReference type="Proteomes" id="UP000449906">
    <property type="component" value="Unassembled WGS sequence"/>
</dbReference>
<keyword evidence="3" id="KW-0732">Signal</keyword>